<keyword evidence="2" id="KW-0472">Membrane</keyword>
<gene>
    <name evidence="4" type="ORF">PHATRDRAFT_42977</name>
</gene>
<dbReference type="KEGG" id="pti:PHATRDRAFT_42977"/>
<dbReference type="Proteomes" id="UP000000759">
    <property type="component" value="Chromosome 1"/>
</dbReference>
<dbReference type="HOGENOM" id="CLU_1285492_0_0_1"/>
<keyword evidence="3" id="KW-0732">Signal</keyword>
<feature type="compositionally biased region" description="Low complexity" evidence="1">
    <location>
        <begin position="181"/>
        <end position="196"/>
    </location>
</feature>
<dbReference type="GeneID" id="7196796"/>
<keyword evidence="5" id="KW-1185">Reference proteome</keyword>
<feature type="region of interest" description="Disordered" evidence="1">
    <location>
        <begin position="172"/>
        <end position="215"/>
    </location>
</feature>
<evidence type="ECO:0000256" key="3">
    <source>
        <dbReference type="SAM" id="SignalP"/>
    </source>
</evidence>
<evidence type="ECO:0000313" key="4">
    <source>
        <dbReference type="EMBL" id="EEC51295.1"/>
    </source>
</evidence>
<feature type="transmembrane region" description="Helical" evidence="2">
    <location>
        <begin position="60"/>
        <end position="81"/>
    </location>
</feature>
<feature type="chain" id="PRO_5002852544" evidence="3">
    <location>
        <begin position="25"/>
        <end position="215"/>
    </location>
</feature>
<reference evidence="4 5" key="1">
    <citation type="journal article" date="2008" name="Nature">
        <title>The Phaeodactylum genome reveals the evolutionary history of diatom genomes.</title>
        <authorList>
            <person name="Bowler C."/>
            <person name="Allen A.E."/>
            <person name="Badger J.H."/>
            <person name="Grimwood J."/>
            <person name="Jabbari K."/>
            <person name="Kuo A."/>
            <person name="Maheswari U."/>
            <person name="Martens C."/>
            <person name="Maumus F."/>
            <person name="Otillar R.P."/>
            <person name="Rayko E."/>
            <person name="Salamov A."/>
            <person name="Vandepoele K."/>
            <person name="Beszteri B."/>
            <person name="Gruber A."/>
            <person name="Heijde M."/>
            <person name="Katinka M."/>
            <person name="Mock T."/>
            <person name="Valentin K."/>
            <person name="Verret F."/>
            <person name="Berges J.A."/>
            <person name="Brownlee C."/>
            <person name="Cadoret J.P."/>
            <person name="Chiovitti A."/>
            <person name="Choi C.J."/>
            <person name="Coesel S."/>
            <person name="De Martino A."/>
            <person name="Detter J.C."/>
            <person name="Durkin C."/>
            <person name="Falciatore A."/>
            <person name="Fournet J."/>
            <person name="Haruta M."/>
            <person name="Huysman M.J."/>
            <person name="Jenkins B.D."/>
            <person name="Jiroutova K."/>
            <person name="Jorgensen R.E."/>
            <person name="Joubert Y."/>
            <person name="Kaplan A."/>
            <person name="Kroger N."/>
            <person name="Kroth P.G."/>
            <person name="La Roche J."/>
            <person name="Lindquist E."/>
            <person name="Lommer M."/>
            <person name="Martin-Jezequel V."/>
            <person name="Lopez P.J."/>
            <person name="Lucas S."/>
            <person name="Mangogna M."/>
            <person name="McGinnis K."/>
            <person name="Medlin L.K."/>
            <person name="Montsant A."/>
            <person name="Oudot-Le Secq M.P."/>
            <person name="Napoli C."/>
            <person name="Obornik M."/>
            <person name="Parker M.S."/>
            <person name="Petit J.L."/>
            <person name="Porcel B.M."/>
            <person name="Poulsen N."/>
            <person name="Robison M."/>
            <person name="Rychlewski L."/>
            <person name="Rynearson T.A."/>
            <person name="Schmutz J."/>
            <person name="Shapiro H."/>
            <person name="Siaut M."/>
            <person name="Stanley M."/>
            <person name="Sussman M.R."/>
            <person name="Taylor A.R."/>
            <person name="Vardi A."/>
            <person name="von Dassow P."/>
            <person name="Vyverman W."/>
            <person name="Willis A."/>
            <person name="Wyrwicz L.S."/>
            <person name="Rokhsar D.S."/>
            <person name="Weissenbach J."/>
            <person name="Armbrust E.V."/>
            <person name="Green B.R."/>
            <person name="Van de Peer Y."/>
            <person name="Grigoriev I.V."/>
        </authorList>
    </citation>
    <scope>NUCLEOTIDE SEQUENCE [LARGE SCALE GENOMIC DNA]</scope>
    <source>
        <strain evidence="4 5">CCAP 1055/1</strain>
    </source>
</reference>
<dbReference type="AlphaFoldDB" id="B7FQ77"/>
<keyword evidence="2" id="KW-0812">Transmembrane</keyword>
<dbReference type="InParanoid" id="B7FQ77"/>
<reference evidence="5" key="2">
    <citation type="submission" date="2008-08" db="EMBL/GenBank/DDBJ databases">
        <authorList>
            <consortium name="Diatom Consortium"/>
            <person name="Grigoriev I."/>
            <person name="Grimwood J."/>
            <person name="Kuo A."/>
            <person name="Otillar R.P."/>
            <person name="Salamov A."/>
            <person name="Detter J.C."/>
            <person name="Lindquist E."/>
            <person name="Shapiro H."/>
            <person name="Lucas S."/>
            <person name="Glavina del Rio T."/>
            <person name="Pitluck S."/>
            <person name="Rokhsar D."/>
            <person name="Bowler C."/>
        </authorList>
    </citation>
    <scope>GENOME REANNOTATION</scope>
    <source>
        <strain evidence="5">CCAP 1055/1</strain>
    </source>
</reference>
<organism evidence="4 5">
    <name type="scientific">Phaeodactylum tricornutum (strain CCAP 1055/1)</name>
    <dbReference type="NCBI Taxonomy" id="556484"/>
    <lineage>
        <taxon>Eukaryota</taxon>
        <taxon>Sar</taxon>
        <taxon>Stramenopiles</taxon>
        <taxon>Ochrophyta</taxon>
        <taxon>Bacillariophyta</taxon>
        <taxon>Bacillariophyceae</taxon>
        <taxon>Bacillariophycidae</taxon>
        <taxon>Naviculales</taxon>
        <taxon>Phaeodactylaceae</taxon>
        <taxon>Phaeodactylum</taxon>
    </lineage>
</organism>
<dbReference type="eggNOG" id="ENOG502SXRV">
    <property type="taxonomic scope" value="Eukaryota"/>
</dbReference>
<proteinExistence type="predicted"/>
<feature type="signal peptide" evidence="3">
    <location>
        <begin position="1"/>
        <end position="24"/>
    </location>
</feature>
<feature type="transmembrane region" description="Helical" evidence="2">
    <location>
        <begin position="93"/>
        <end position="118"/>
    </location>
</feature>
<dbReference type="RefSeq" id="XP_002176832.1">
    <property type="nucleotide sequence ID" value="XM_002176796.1"/>
</dbReference>
<dbReference type="PaxDb" id="2850-Phatr42977"/>
<evidence type="ECO:0000256" key="2">
    <source>
        <dbReference type="SAM" id="Phobius"/>
    </source>
</evidence>
<dbReference type="EMBL" id="CM000605">
    <property type="protein sequence ID" value="EEC51295.1"/>
    <property type="molecule type" value="Genomic_DNA"/>
</dbReference>
<name>B7FQ77_PHATC</name>
<evidence type="ECO:0000313" key="5">
    <source>
        <dbReference type="Proteomes" id="UP000000759"/>
    </source>
</evidence>
<sequence>MGVHMIVRSMAMLLAYFCLGVTTAFAPRHFTLTNNVRSVHAHSTSAMNLAVDPSLLDGSALSLLTPSFMTSFASSALIATIDSDIASIPVNEFAPVFAGGMAVMFGGVLSAIITGAILEKRDLYATVVAASYAQGGDGDEEFWKSLSDEEKLKAKDMVQKLKAAGNEGAAMELEQMMTNEGTSNTPSATTASSGSETVKKGVDNKKADMFSDYGE</sequence>
<keyword evidence="2" id="KW-1133">Transmembrane helix</keyword>
<dbReference type="OrthoDB" id="46929at2759"/>
<feature type="compositionally biased region" description="Basic and acidic residues" evidence="1">
    <location>
        <begin position="197"/>
        <end position="209"/>
    </location>
</feature>
<evidence type="ECO:0000256" key="1">
    <source>
        <dbReference type="SAM" id="MobiDB-lite"/>
    </source>
</evidence>
<accession>B7FQ77</accession>
<protein>
    <submittedName>
        <fullName evidence="4">Uncharacterized protein</fullName>
    </submittedName>
</protein>